<dbReference type="Gene3D" id="3.10.180.10">
    <property type="entry name" value="2,3-Dihydroxybiphenyl 1,2-Dioxygenase, domain 1"/>
    <property type="match status" value="1"/>
</dbReference>
<protein>
    <submittedName>
        <fullName evidence="2">Glyoxalase/bleomycin resistance/dioxygenase family protein</fullName>
    </submittedName>
</protein>
<dbReference type="OrthoDB" id="9789608at2"/>
<accession>A0A553ZWW5</accession>
<evidence type="ECO:0000313" key="2">
    <source>
        <dbReference type="EMBL" id="TSB45947.1"/>
    </source>
</evidence>
<dbReference type="InterPro" id="IPR037523">
    <property type="entry name" value="VOC_core"/>
</dbReference>
<keyword evidence="2" id="KW-0223">Dioxygenase</keyword>
<dbReference type="InterPro" id="IPR052393">
    <property type="entry name" value="Cadmium-induced_rsp"/>
</dbReference>
<dbReference type="InterPro" id="IPR004360">
    <property type="entry name" value="Glyas_Fos-R_dOase_dom"/>
</dbReference>
<dbReference type="GO" id="GO:0051213">
    <property type="term" value="F:dioxygenase activity"/>
    <property type="evidence" value="ECO:0007669"/>
    <property type="project" value="UniProtKB-KW"/>
</dbReference>
<proteinExistence type="predicted"/>
<dbReference type="Pfam" id="PF00903">
    <property type="entry name" value="Glyoxalase"/>
    <property type="match status" value="1"/>
</dbReference>
<sequence length="123" mass="14452">MTYVHIGINVENLAESKQFYERFLGLQPVKEKEDYVKFLSEEPALNLTLREVANVGGNQVNHLGVQVTAKEEIGRHKQRIEQMGIHIREEMNTTCCYAVQDKFWVRDPNGIEWEYFYTKEDVE</sequence>
<gene>
    <name evidence="2" type="ORF">FN960_13645</name>
</gene>
<dbReference type="Proteomes" id="UP000318521">
    <property type="component" value="Unassembled WGS sequence"/>
</dbReference>
<dbReference type="InterPro" id="IPR049789">
    <property type="entry name" value="ArsI/CadI-like"/>
</dbReference>
<dbReference type="PROSITE" id="PS51819">
    <property type="entry name" value="VOC"/>
    <property type="match status" value="1"/>
</dbReference>
<dbReference type="GO" id="GO:0046686">
    <property type="term" value="P:response to cadmium ion"/>
    <property type="evidence" value="ECO:0007669"/>
    <property type="project" value="TreeGrafter"/>
</dbReference>
<dbReference type="AlphaFoldDB" id="A0A553ZWW5"/>
<organism evidence="2 3">
    <name type="scientific">Alkalicoccobacillus porphyridii</name>
    <dbReference type="NCBI Taxonomy" id="2597270"/>
    <lineage>
        <taxon>Bacteria</taxon>
        <taxon>Bacillati</taxon>
        <taxon>Bacillota</taxon>
        <taxon>Bacilli</taxon>
        <taxon>Bacillales</taxon>
        <taxon>Bacillaceae</taxon>
        <taxon>Alkalicoccobacillus</taxon>
    </lineage>
</organism>
<dbReference type="SUPFAM" id="SSF54593">
    <property type="entry name" value="Glyoxalase/Bleomycin resistance protein/Dihydroxybiphenyl dioxygenase"/>
    <property type="match status" value="1"/>
</dbReference>
<evidence type="ECO:0000259" key="1">
    <source>
        <dbReference type="PROSITE" id="PS51819"/>
    </source>
</evidence>
<reference evidence="2 3" key="1">
    <citation type="submission" date="2019-07" db="EMBL/GenBank/DDBJ databases">
        <authorList>
            <person name="Park Y.J."/>
            <person name="Jeong S.E."/>
            <person name="Jung H.S."/>
        </authorList>
    </citation>
    <scope>NUCLEOTIDE SEQUENCE [LARGE SCALE GENOMIC DNA]</scope>
    <source>
        <strain evidence="3">P16(2019)</strain>
    </source>
</reference>
<keyword evidence="2" id="KW-0560">Oxidoreductase</keyword>
<dbReference type="NCBIfam" id="NF041414">
    <property type="entry name" value="ArsI_CadI_VOC"/>
    <property type="match status" value="1"/>
</dbReference>
<dbReference type="PANTHER" id="PTHR41294:SF1">
    <property type="entry name" value="CADMIUM-INDUCED PROTEIN CADI"/>
    <property type="match status" value="1"/>
</dbReference>
<comment type="caution">
    <text evidence="2">The sequence shown here is derived from an EMBL/GenBank/DDBJ whole genome shotgun (WGS) entry which is preliminary data.</text>
</comment>
<evidence type="ECO:0000313" key="3">
    <source>
        <dbReference type="Proteomes" id="UP000318521"/>
    </source>
</evidence>
<feature type="domain" description="VOC" evidence="1">
    <location>
        <begin position="2"/>
        <end position="118"/>
    </location>
</feature>
<dbReference type="InterPro" id="IPR029068">
    <property type="entry name" value="Glyas_Bleomycin-R_OHBP_Dase"/>
</dbReference>
<dbReference type="PANTHER" id="PTHR41294">
    <property type="entry name" value="CADMIUM-INDUCED PROTEIN CADI"/>
    <property type="match status" value="1"/>
</dbReference>
<dbReference type="EMBL" id="VLXZ01000008">
    <property type="protein sequence ID" value="TSB45947.1"/>
    <property type="molecule type" value="Genomic_DNA"/>
</dbReference>
<keyword evidence="3" id="KW-1185">Reference proteome</keyword>
<name>A0A553ZWW5_9BACI</name>
<dbReference type="RefSeq" id="WP_143849287.1">
    <property type="nucleotide sequence ID" value="NZ_VLXZ01000008.1"/>
</dbReference>